<evidence type="ECO:0000256" key="7">
    <source>
        <dbReference type="HAMAP-Rule" id="MF_00599"/>
    </source>
</evidence>
<comment type="caution">
    <text evidence="9">The sequence shown here is derived from an EMBL/GenBank/DDBJ whole genome shotgun (WGS) entry which is preliminary data.</text>
</comment>
<dbReference type="EMBL" id="JAIQDJ010000002">
    <property type="protein sequence ID" value="MBZ4186138.1"/>
    <property type="molecule type" value="Genomic_DNA"/>
</dbReference>
<comment type="subcellular location">
    <subcellularLocation>
        <location evidence="7">Cell inner membrane</location>
        <topology evidence="7">Single-pass type II membrane protein</topology>
    </subcellularLocation>
    <text evidence="7">Localizes to the division septum.</text>
</comment>
<keyword evidence="3 7" id="KW-0812">Transmembrane</keyword>
<keyword evidence="2 7" id="KW-0132">Cell division</keyword>
<feature type="topological domain" description="Periplasmic" evidence="7">
    <location>
        <begin position="24"/>
        <end position="151"/>
    </location>
</feature>
<dbReference type="InterPro" id="IPR007060">
    <property type="entry name" value="FtsL/DivIC"/>
</dbReference>
<feature type="topological domain" description="Cytoplasmic" evidence="7">
    <location>
        <begin position="1"/>
        <end position="3"/>
    </location>
</feature>
<keyword evidence="10" id="KW-1185">Reference proteome</keyword>
<keyword evidence="4 7" id="KW-1133">Transmembrane helix</keyword>
<keyword evidence="5 7" id="KW-0472">Membrane</keyword>
<dbReference type="RefSeq" id="WP_374349471.1">
    <property type="nucleotide sequence ID" value="NZ_JAIQDJ010000002.1"/>
</dbReference>
<comment type="similarity">
    <text evidence="7">Belongs to the FtsB family.</text>
</comment>
<dbReference type="GO" id="GO:0051301">
    <property type="term" value="P:cell division"/>
    <property type="evidence" value="ECO:0007669"/>
    <property type="project" value="UniProtKB-KW"/>
</dbReference>
<sequence length="151" mass="15555">MRLLGVLLALALLLAALQYKLWYGHGGQADVVALNAQVLAQQSENGKLQARNDALAAEVADLKSGGEAVEERARSELGLVKPGETFYRVIDHAAVQSAPPRAAEPALAPAPVATPEKLPVAQPGTPQTTAAPAPADAAVDEPVADPDDVTP</sequence>
<evidence type="ECO:0000256" key="8">
    <source>
        <dbReference type="SAM" id="MobiDB-lite"/>
    </source>
</evidence>
<evidence type="ECO:0000256" key="2">
    <source>
        <dbReference type="ARBA" id="ARBA00022618"/>
    </source>
</evidence>
<feature type="compositionally biased region" description="Acidic residues" evidence="8">
    <location>
        <begin position="138"/>
        <end position="151"/>
    </location>
</feature>
<evidence type="ECO:0000256" key="4">
    <source>
        <dbReference type="ARBA" id="ARBA00022989"/>
    </source>
</evidence>
<keyword evidence="6 7" id="KW-0131">Cell cycle</keyword>
<comment type="function">
    <text evidence="7">Essential cell division protein. May link together the upstream cell division proteins, which are predominantly cytoplasmic, with the downstream cell division proteins, which are predominantly periplasmic.</text>
</comment>
<dbReference type="NCBIfam" id="NF002058">
    <property type="entry name" value="PRK00888.1"/>
    <property type="match status" value="1"/>
</dbReference>
<dbReference type="Pfam" id="PF04977">
    <property type="entry name" value="DivIC"/>
    <property type="match status" value="1"/>
</dbReference>
<evidence type="ECO:0000313" key="10">
    <source>
        <dbReference type="Proteomes" id="UP001430290"/>
    </source>
</evidence>
<evidence type="ECO:0000313" key="9">
    <source>
        <dbReference type="EMBL" id="MBZ4186138.1"/>
    </source>
</evidence>
<reference evidence="9" key="1">
    <citation type="submission" date="2021-09" db="EMBL/GenBank/DDBJ databases">
        <authorList>
            <person name="Wu T."/>
            <person name="Guo S.Z."/>
        </authorList>
    </citation>
    <scope>NUCLEOTIDE SEQUENCE</scope>
    <source>
        <strain evidence="9">RSS-23</strain>
    </source>
</reference>
<evidence type="ECO:0000256" key="1">
    <source>
        <dbReference type="ARBA" id="ARBA00022475"/>
    </source>
</evidence>
<comment type="subunit">
    <text evidence="7">Part of a complex composed of FtsB, FtsL and FtsQ.</text>
</comment>
<feature type="region of interest" description="Disordered" evidence="8">
    <location>
        <begin position="98"/>
        <end position="151"/>
    </location>
</feature>
<name>A0ABS7TE45_9GAMM</name>
<dbReference type="InterPro" id="IPR023081">
    <property type="entry name" value="Cell_div_FtsB"/>
</dbReference>
<dbReference type="PANTHER" id="PTHR37485">
    <property type="entry name" value="CELL DIVISION PROTEIN FTSB"/>
    <property type="match status" value="1"/>
</dbReference>
<dbReference type="HAMAP" id="MF_00599">
    <property type="entry name" value="FtsB"/>
    <property type="match status" value="1"/>
</dbReference>
<feature type="compositionally biased region" description="Low complexity" evidence="8">
    <location>
        <begin position="98"/>
        <end position="137"/>
    </location>
</feature>
<evidence type="ECO:0000256" key="3">
    <source>
        <dbReference type="ARBA" id="ARBA00022692"/>
    </source>
</evidence>
<keyword evidence="7" id="KW-0997">Cell inner membrane</keyword>
<evidence type="ECO:0000256" key="5">
    <source>
        <dbReference type="ARBA" id="ARBA00023136"/>
    </source>
</evidence>
<dbReference type="Proteomes" id="UP001430290">
    <property type="component" value="Unassembled WGS sequence"/>
</dbReference>
<organism evidence="9 10">
    <name type="scientific">Thermomonas beijingensis</name>
    <dbReference type="NCBI Taxonomy" id="2872701"/>
    <lineage>
        <taxon>Bacteria</taxon>
        <taxon>Pseudomonadati</taxon>
        <taxon>Pseudomonadota</taxon>
        <taxon>Gammaproteobacteria</taxon>
        <taxon>Lysobacterales</taxon>
        <taxon>Lysobacteraceae</taxon>
        <taxon>Thermomonas</taxon>
    </lineage>
</organism>
<protein>
    <recommendedName>
        <fullName evidence="7">Cell division protein FtsB</fullName>
    </recommendedName>
</protein>
<evidence type="ECO:0000256" key="6">
    <source>
        <dbReference type="ARBA" id="ARBA00023306"/>
    </source>
</evidence>
<proteinExistence type="inferred from homology"/>
<keyword evidence="1 7" id="KW-1003">Cell membrane</keyword>
<accession>A0ABS7TE45</accession>
<dbReference type="PANTHER" id="PTHR37485:SF1">
    <property type="entry name" value="CELL DIVISION PROTEIN FTSB"/>
    <property type="match status" value="1"/>
</dbReference>
<gene>
    <name evidence="7 9" type="primary">ftsB</name>
    <name evidence="9" type="ORF">K7B09_07310</name>
</gene>